<dbReference type="SUPFAM" id="SSF48168">
    <property type="entry name" value="R1 subunit of ribonucleotide reductase, N-terminal domain"/>
    <property type="match status" value="1"/>
</dbReference>
<keyword evidence="7 13" id="KW-0560">Oxidoreductase</keyword>
<evidence type="ECO:0000256" key="4">
    <source>
        <dbReference type="ARBA" id="ARBA00022634"/>
    </source>
</evidence>
<evidence type="ECO:0000256" key="8">
    <source>
        <dbReference type="ARBA" id="ARBA00023116"/>
    </source>
</evidence>
<keyword evidence="9" id="KW-1015">Disulfide bond</keyword>
<dbReference type="InterPro" id="IPR024434">
    <property type="entry name" value="TSCPD_dom"/>
</dbReference>
<dbReference type="KEGG" id="dao:Desac_2857"/>
<evidence type="ECO:0000256" key="9">
    <source>
        <dbReference type="ARBA" id="ARBA00023157"/>
    </source>
</evidence>
<keyword evidence="18" id="KW-1185">Reference proteome</keyword>
<dbReference type="Pfam" id="PF00317">
    <property type="entry name" value="Ribonuc_red_lgN"/>
    <property type="match status" value="1"/>
</dbReference>
<evidence type="ECO:0000256" key="13">
    <source>
        <dbReference type="RuleBase" id="RU364064"/>
    </source>
</evidence>
<evidence type="ECO:0000256" key="12">
    <source>
        <dbReference type="ARBA" id="ARBA00047754"/>
    </source>
</evidence>
<dbReference type="InterPro" id="IPR008926">
    <property type="entry name" value="RNR_R1-su_N"/>
</dbReference>
<feature type="domain" description="Ribonucleotide reductase large subunit C-terminal" evidence="15">
    <location>
        <begin position="99"/>
        <end position="566"/>
    </location>
</feature>
<organism evidence="17 18">
    <name type="scientific">Desulfobacca acetoxidans (strain ATCC 700848 / DSM 11109 / ASRB2)</name>
    <dbReference type="NCBI Taxonomy" id="880072"/>
    <lineage>
        <taxon>Bacteria</taxon>
        <taxon>Pseudomonadati</taxon>
        <taxon>Thermodesulfobacteriota</taxon>
        <taxon>Desulfobaccia</taxon>
        <taxon>Desulfobaccales</taxon>
        <taxon>Desulfobaccaceae</taxon>
        <taxon>Desulfobacca</taxon>
    </lineage>
</organism>
<dbReference type="GO" id="GO:0031419">
    <property type="term" value="F:cobalamin binding"/>
    <property type="evidence" value="ECO:0007669"/>
    <property type="project" value="UniProtKB-KW"/>
</dbReference>
<keyword evidence="8" id="KW-0215">Deoxyribonucleotide synthesis</keyword>
<name>F2NIW3_DESAR</name>
<comment type="cofactor">
    <cofactor evidence="1 13">
        <name>adenosylcob(III)alamin</name>
        <dbReference type="ChEBI" id="CHEBI:18408"/>
    </cofactor>
</comment>
<dbReference type="AlphaFoldDB" id="F2NIW3"/>
<evidence type="ECO:0000256" key="3">
    <source>
        <dbReference type="ARBA" id="ARBA00022628"/>
    </source>
</evidence>
<dbReference type="EC" id="1.17.4.1" evidence="13"/>
<dbReference type="NCBIfam" id="NF006417">
    <property type="entry name" value="PRK08665.1"/>
    <property type="match status" value="1"/>
</dbReference>
<dbReference type="RefSeq" id="WP_013707766.1">
    <property type="nucleotide sequence ID" value="NC_015388.1"/>
</dbReference>
<keyword evidence="4 13" id="KW-0237">DNA synthesis</keyword>
<dbReference type="Pfam" id="PF02867">
    <property type="entry name" value="Ribonuc_red_lgC"/>
    <property type="match status" value="1"/>
</dbReference>
<keyword evidence="3 13" id="KW-0846">Cobalamin</keyword>
<dbReference type="STRING" id="880072.Desac_2857"/>
<dbReference type="Pfam" id="PF12637">
    <property type="entry name" value="TSCPD"/>
    <property type="match status" value="1"/>
</dbReference>
<dbReference type="GO" id="GO:0071897">
    <property type="term" value="P:DNA biosynthetic process"/>
    <property type="evidence" value="ECO:0007669"/>
    <property type="project" value="UniProtKB-KW"/>
</dbReference>
<evidence type="ECO:0000259" key="16">
    <source>
        <dbReference type="Pfam" id="PF12637"/>
    </source>
</evidence>
<dbReference type="Proteomes" id="UP000000483">
    <property type="component" value="Chromosome"/>
</dbReference>
<evidence type="ECO:0000313" key="18">
    <source>
        <dbReference type="Proteomes" id="UP000000483"/>
    </source>
</evidence>
<gene>
    <name evidence="17" type="ordered locus">Desac_2857</name>
</gene>
<dbReference type="InterPro" id="IPR000788">
    <property type="entry name" value="RNR_lg_C"/>
</dbReference>
<feature type="domain" description="TSCPD" evidence="16">
    <location>
        <begin position="592"/>
        <end position="693"/>
    </location>
</feature>
<evidence type="ECO:0000256" key="1">
    <source>
        <dbReference type="ARBA" id="ARBA00001922"/>
    </source>
</evidence>
<dbReference type="eggNOG" id="COG0209">
    <property type="taxonomic scope" value="Bacteria"/>
</dbReference>
<dbReference type="HOGENOM" id="CLU_000404_2_0_7"/>
<reference evidence="18" key="2">
    <citation type="submission" date="2011-03" db="EMBL/GenBank/DDBJ databases">
        <title>The complete genome of Desulfobacca acetoxidans DSM 11109.</title>
        <authorList>
            <consortium name="US DOE Joint Genome Institute (JGI-PGF)"/>
            <person name="Lucas S."/>
            <person name="Copeland A."/>
            <person name="Lapidus A."/>
            <person name="Bruce D."/>
            <person name="Goodwin L."/>
            <person name="Pitluck S."/>
            <person name="Peters L."/>
            <person name="Kyrpides N."/>
            <person name="Mavromatis K."/>
            <person name="Ivanova N."/>
            <person name="Ovchinnikova G."/>
            <person name="Teshima H."/>
            <person name="Detter J.C."/>
            <person name="Han C."/>
            <person name="Land M."/>
            <person name="Hauser L."/>
            <person name="Markowitz V."/>
            <person name="Cheng J.-F."/>
            <person name="Hugenholtz P."/>
            <person name="Woyke T."/>
            <person name="Wu D."/>
            <person name="Spring S."/>
            <person name="Schueler E."/>
            <person name="Brambilla E."/>
            <person name="Klenk H.-P."/>
            <person name="Eisen J.A."/>
        </authorList>
    </citation>
    <scope>NUCLEOTIDE SEQUENCE [LARGE SCALE GENOMIC DNA]</scope>
    <source>
        <strain evidence="18">ATCC 700848 / DSM 11109 / ASRB2</strain>
    </source>
</reference>
<comment type="catalytic activity">
    <reaction evidence="12 13">
        <text>a 2'-deoxyribonucleoside 5'-diphosphate + [thioredoxin]-disulfide + H2O = a ribonucleoside 5'-diphosphate + [thioredoxin]-dithiol</text>
        <dbReference type="Rhea" id="RHEA:23252"/>
        <dbReference type="Rhea" id="RHEA-COMP:10698"/>
        <dbReference type="Rhea" id="RHEA-COMP:10700"/>
        <dbReference type="ChEBI" id="CHEBI:15377"/>
        <dbReference type="ChEBI" id="CHEBI:29950"/>
        <dbReference type="ChEBI" id="CHEBI:50058"/>
        <dbReference type="ChEBI" id="CHEBI:57930"/>
        <dbReference type="ChEBI" id="CHEBI:73316"/>
        <dbReference type="EC" id="1.17.4.1"/>
    </reaction>
</comment>
<dbReference type="Gene3D" id="3.20.70.20">
    <property type="match status" value="1"/>
</dbReference>
<accession>F2NIW3</accession>
<evidence type="ECO:0000256" key="6">
    <source>
        <dbReference type="ARBA" id="ARBA00022840"/>
    </source>
</evidence>
<keyword evidence="5 13" id="KW-0547">Nucleotide-binding</keyword>
<dbReference type="GO" id="GO:0004748">
    <property type="term" value="F:ribonucleoside-diphosphate reductase activity, thioredoxin disulfide as acceptor"/>
    <property type="evidence" value="ECO:0007669"/>
    <property type="project" value="UniProtKB-EC"/>
</dbReference>
<evidence type="ECO:0000259" key="15">
    <source>
        <dbReference type="Pfam" id="PF02867"/>
    </source>
</evidence>
<dbReference type="FunFam" id="3.20.70.20:FF:000018">
    <property type="entry name" value="Vitamin B12-dependent ribonucleotide reductase"/>
    <property type="match status" value="1"/>
</dbReference>
<evidence type="ECO:0000313" key="17">
    <source>
        <dbReference type="EMBL" id="AEB10657.1"/>
    </source>
</evidence>
<dbReference type="InterPro" id="IPR013509">
    <property type="entry name" value="RNR_lsu_N"/>
</dbReference>
<dbReference type="CDD" id="cd02888">
    <property type="entry name" value="RNR_II_dimer"/>
    <property type="match status" value="1"/>
</dbReference>
<comment type="similarity">
    <text evidence="2 13">Belongs to the ribonucleoside diphosphate reductase class-2 family.</text>
</comment>
<dbReference type="GO" id="GO:0005524">
    <property type="term" value="F:ATP binding"/>
    <property type="evidence" value="ECO:0007669"/>
    <property type="project" value="UniProtKB-KW"/>
</dbReference>
<feature type="domain" description="Ribonucleotide reductase large subunit N-terminal" evidence="14">
    <location>
        <begin position="15"/>
        <end position="96"/>
    </location>
</feature>
<dbReference type="PANTHER" id="PTHR43371">
    <property type="entry name" value="VITAMIN B12-DEPENDENT RIBONUCLEOTIDE REDUCTASE"/>
    <property type="match status" value="1"/>
</dbReference>
<evidence type="ECO:0000256" key="7">
    <source>
        <dbReference type="ARBA" id="ARBA00023002"/>
    </source>
</evidence>
<evidence type="ECO:0000256" key="10">
    <source>
        <dbReference type="ARBA" id="ARBA00023285"/>
    </source>
</evidence>
<dbReference type="EMBL" id="CP002629">
    <property type="protein sequence ID" value="AEB10657.1"/>
    <property type="molecule type" value="Genomic_DNA"/>
</dbReference>
<dbReference type="UniPathway" id="UPA00326"/>
<protein>
    <recommendedName>
        <fullName evidence="13">Vitamin B12-dependent ribonucleotide reductase</fullName>
        <ecNumber evidence="13">1.17.4.1</ecNumber>
    </recommendedName>
</protein>
<dbReference type="PANTHER" id="PTHR43371:SF1">
    <property type="entry name" value="RIBONUCLEOSIDE-DIPHOSPHATE REDUCTASE"/>
    <property type="match status" value="1"/>
</dbReference>
<dbReference type="OrthoDB" id="9762933at2"/>
<dbReference type="PRINTS" id="PR01183">
    <property type="entry name" value="RIBORDTASEM1"/>
</dbReference>
<proteinExistence type="inferred from homology"/>
<keyword evidence="6" id="KW-0067">ATP-binding</keyword>
<keyword evidence="10 13" id="KW-0170">Cobalt</keyword>
<dbReference type="GO" id="GO:0009263">
    <property type="term" value="P:deoxyribonucleotide biosynthetic process"/>
    <property type="evidence" value="ECO:0007669"/>
    <property type="project" value="UniProtKB-KW"/>
</dbReference>
<evidence type="ECO:0000259" key="14">
    <source>
        <dbReference type="Pfam" id="PF00317"/>
    </source>
</evidence>
<dbReference type="SUPFAM" id="SSF51998">
    <property type="entry name" value="PFL-like glycyl radical enzymes"/>
    <property type="match status" value="1"/>
</dbReference>
<dbReference type="InterPro" id="IPR050862">
    <property type="entry name" value="RdRp_reductase_class-2"/>
</dbReference>
<evidence type="ECO:0000256" key="11">
    <source>
        <dbReference type="ARBA" id="ARBA00025437"/>
    </source>
</evidence>
<reference evidence="17 18" key="1">
    <citation type="journal article" date="2011" name="Stand. Genomic Sci.">
        <title>Complete genome sequence of the acetate-degrading sulfate reducer Desulfobacca acetoxidans type strain (ASRB2).</title>
        <authorList>
            <person name="Goker M."/>
            <person name="Teshima H."/>
            <person name="Lapidus A."/>
            <person name="Nolan M."/>
            <person name="Lucas S."/>
            <person name="Hammon N."/>
            <person name="Deshpande S."/>
            <person name="Cheng J.F."/>
            <person name="Tapia R."/>
            <person name="Han C."/>
            <person name="Goodwin L."/>
            <person name="Pitluck S."/>
            <person name="Huntemann M."/>
            <person name="Liolios K."/>
            <person name="Ivanova N."/>
            <person name="Pagani I."/>
            <person name="Mavromatis K."/>
            <person name="Ovchinikova G."/>
            <person name="Pati A."/>
            <person name="Chen A."/>
            <person name="Palaniappan K."/>
            <person name="Land M."/>
            <person name="Hauser L."/>
            <person name="Brambilla E.M."/>
            <person name="Rohde M."/>
            <person name="Spring S."/>
            <person name="Detter J.C."/>
            <person name="Woyke T."/>
            <person name="Bristow J."/>
            <person name="Eisen J.A."/>
            <person name="Markowitz V."/>
            <person name="Hugenholtz P."/>
            <person name="Kyrpides N.C."/>
            <person name="Klenk H.P."/>
        </authorList>
    </citation>
    <scope>NUCLEOTIDE SEQUENCE [LARGE SCALE GENOMIC DNA]</scope>
    <source>
        <strain evidence="18">ATCC 700848 / DSM 11109 / ASRB2</strain>
    </source>
</reference>
<comment type="function">
    <text evidence="11 13">Catalyzes the reduction of ribonucleotides to deoxyribonucleotides. May function to provide a pool of deoxyribonucleotide precursors for DNA repair during oxygen limitation and/or for immediate growth after restoration of oxygen.</text>
</comment>
<dbReference type="NCBIfam" id="TIGR02504">
    <property type="entry name" value="NrdJ_Z"/>
    <property type="match status" value="1"/>
</dbReference>
<dbReference type="InterPro" id="IPR013344">
    <property type="entry name" value="RNR_NrdJ/NrdZ"/>
</dbReference>
<sequence length="738" mass="80462">MEAGLVTSLLSEDIFLTPNAVTVLKKRYLKKDDHGDVCEQPVDMFLRVAKTIAEVDRCYDPEADIEETTRCFYHLMASRSFMPNSPTLMNAGRELGQLSACFVLPVDDDISSIFDAIKNTALIHKSGGGTGFSFSRIRPENDRVLSTKGVASGPISFMNIFDVATETIKQGGTRRGANMAILRVDHPDIEKFITCKNQTDKLTNFNISVAVTDAFMQAVINGEDFALLNPRTQQPVRSVKAAVLFDLIVQSAWSTGEPGLIFLDQVNRGNPIPHVGLIESTNPCGEQPLLPYESCNLGSINLAQMVKNGAVNFATLKEVVWASVHFLDNVIDANRFPLPQIEEATMKNRKIGLGVMGFADMLLYLGISYNSEAAVKVAEEVMSFIQRESKAASAELAEKRGNFPNFPGSIYDTGNGKGRMRNATTTTIAPTGTISIIAGCSSGIEPLFGISFVRRVLDGAELLEVHPYFEDVARRRGFYNGELMRQIAQTGSIRDLKEIPKDIRRLFVTAHDITPQWHVRIQAAFQKYTDNAVSKTVNFPASASPEDVRQVYLLAYELGLKGITIYRDRSRDQQVLSFGQEKPPEKQYIAPRPRPARTTGVTEVINTGCGKLYVTVNKDDLGFCEVFAQMGKTGGCASSQIESTGRLISLALRAGVKLDAIIKQISGIRCPNPHWSNGGQVLSCPDAISKVLAGVAEVNLAAEKEEGVAMGSCPDCGGAVEHEGGCIVCRACGFSRCS</sequence>
<evidence type="ECO:0000256" key="2">
    <source>
        <dbReference type="ARBA" id="ARBA00007405"/>
    </source>
</evidence>
<evidence type="ECO:0000256" key="5">
    <source>
        <dbReference type="ARBA" id="ARBA00022741"/>
    </source>
</evidence>